<dbReference type="RefSeq" id="WP_344180753.1">
    <property type="nucleotide sequence ID" value="NZ_BAAANC010000003.1"/>
</dbReference>
<reference evidence="2 3" key="1">
    <citation type="journal article" date="2019" name="Int. J. Syst. Evol. Microbiol.">
        <title>The Global Catalogue of Microorganisms (GCM) 10K type strain sequencing project: providing services to taxonomists for standard genome sequencing and annotation.</title>
        <authorList>
            <consortium name="The Broad Institute Genomics Platform"/>
            <consortium name="The Broad Institute Genome Sequencing Center for Infectious Disease"/>
            <person name="Wu L."/>
            <person name="Ma J."/>
        </authorList>
    </citation>
    <scope>NUCLEOTIDE SEQUENCE [LARGE SCALE GENOMIC DNA]</scope>
    <source>
        <strain evidence="2 3">JCM 14303</strain>
    </source>
</reference>
<accession>A0ABN2C2A9</accession>
<gene>
    <name evidence="2" type="ORF">GCM10009741_63270</name>
</gene>
<evidence type="ECO:0000313" key="2">
    <source>
        <dbReference type="EMBL" id="GAA1550148.1"/>
    </source>
</evidence>
<proteinExistence type="predicted"/>
<sequence>MAELAAAEGDRAGLEVHQEQGADRLADLITKDPMVEACFSNPRVLTAIRHVLGTETYARLSSDQRSLLDVTDPGENGSTGWWGPATVRL</sequence>
<keyword evidence="3" id="KW-1185">Reference proteome</keyword>
<evidence type="ECO:0000313" key="3">
    <source>
        <dbReference type="Proteomes" id="UP001500363"/>
    </source>
</evidence>
<comment type="caution">
    <text evidence="2">The sequence shown here is derived from an EMBL/GenBank/DDBJ whole genome shotgun (WGS) entry which is preliminary data.</text>
</comment>
<evidence type="ECO:0000256" key="1">
    <source>
        <dbReference type="SAM" id="MobiDB-lite"/>
    </source>
</evidence>
<feature type="region of interest" description="Disordered" evidence="1">
    <location>
        <begin position="68"/>
        <end position="89"/>
    </location>
</feature>
<dbReference type="EMBL" id="BAAANC010000003">
    <property type="protein sequence ID" value="GAA1550148.1"/>
    <property type="molecule type" value="Genomic_DNA"/>
</dbReference>
<dbReference type="Proteomes" id="UP001500363">
    <property type="component" value="Unassembled WGS sequence"/>
</dbReference>
<protein>
    <submittedName>
        <fullName evidence="2">Uncharacterized protein</fullName>
    </submittedName>
</protein>
<organism evidence="2 3">
    <name type="scientific">Kribbella lupini</name>
    <dbReference type="NCBI Taxonomy" id="291602"/>
    <lineage>
        <taxon>Bacteria</taxon>
        <taxon>Bacillati</taxon>
        <taxon>Actinomycetota</taxon>
        <taxon>Actinomycetes</taxon>
        <taxon>Propionibacteriales</taxon>
        <taxon>Kribbellaceae</taxon>
        <taxon>Kribbella</taxon>
    </lineage>
</organism>
<name>A0ABN2C2A9_9ACTN</name>